<keyword evidence="3" id="KW-1185">Reference proteome</keyword>
<dbReference type="GO" id="GO:0006777">
    <property type="term" value="P:Mo-molybdopterin cofactor biosynthetic process"/>
    <property type="evidence" value="ECO:0007669"/>
    <property type="project" value="InterPro"/>
</dbReference>
<dbReference type="PANTHER" id="PTHR40072">
    <property type="entry name" value="MOLYBDOPTERIN-GUANINE DINUCLEOTIDE BIOSYNTHESIS ADAPTER PROTEIN-RELATED"/>
    <property type="match status" value="1"/>
</dbReference>
<sequence>MAVSGKSGSGKTTLIAKIAKKLISKGYKVAITKHDPGDKAKFDFEGKDSYLFSSLGADVAVVSPKRTTVLLQSGLFGGSERVGSEAHDNKTEEFSPSKTECENDLNKLICYFGEFDYLIVEGLKFIPLPRITVFRDEIDERYKPFSDAYVTNLDGFSDENKPKFGLDDIENIIKWIDNNAKKGIKCKRS</sequence>
<accession>A0A0S4SDT1</accession>
<dbReference type="InterPro" id="IPR052539">
    <property type="entry name" value="MGD_biosynthesis_adapter"/>
</dbReference>
<dbReference type="AlphaFoldDB" id="A0A0S4SDT1"/>
<reference evidence="2 3" key="1">
    <citation type="submission" date="2015-11" db="EMBL/GenBank/DDBJ databases">
        <authorList>
            <consortium name="Pathogen Informatics"/>
        </authorList>
    </citation>
    <scope>NUCLEOTIDE SEQUENCE [LARGE SCALE GENOMIC DNA]</scope>
    <source>
        <strain evidence="2 3">006A-0059</strain>
    </source>
</reference>
<dbReference type="SUPFAM" id="SSF52540">
    <property type="entry name" value="P-loop containing nucleoside triphosphate hydrolases"/>
    <property type="match status" value="1"/>
</dbReference>
<dbReference type="PANTHER" id="PTHR40072:SF1">
    <property type="entry name" value="MOLYBDOPTERIN-GUANINE DINUCLEOTIDE BIOSYNTHESIS ADAPTER PROTEIN"/>
    <property type="match status" value="1"/>
</dbReference>
<evidence type="ECO:0000313" key="3">
    <source>
        <dbReference type="Proteomes" id="UP000052237"/>
    </source>
</evidence>
<gene>
    <name evidence="2" type="primary">mobB</name>
    <name evidence="2" type="ORF">ERS686654_00456</name>
</gene>
<dbReference type="Gene3D" id="3.40.50.300">
    <property type="entry name" value="P-loop containing nucleotide triphosphate hydrolases"/>
    <property type="match status" value="1"/>
</dbReference>
<name>A0A0S4SDT1_CAMHY</name>
<protein>
    <submittedName>
        <fullName evidence="2">Molybdopterin-guanine dinucleotide biosynthesis protein B</fullName>
    </submittedName>
</protein>
<dbReference type="EMBL" id="FAVB01000001">
    <property type="protein sequence ID" value="CUU72773.1"/>
    <property type="molecule type" value="Genomic_DNA"/>
</dbReference>
<organism evidence="2 3">
    <name type="scientific">Campylobacter hyointestinalis subsp. hyointestinalis</name>
    <dbReference type="NCBI Taxonomy" id="91352"/>
    <lineage>
        <taxon>Bacteria</taxon>
        <taxon>Pseudomonadati</taxon>
        <taxon>Campylobacterota</taxon>
        <taxon>Epsilonproteobacteria</taxon>
        <taxon>Campylobacterales</taxon>
        <taxon>Campylobacteraceae</taxon>
        <taxon>Campylobacter</taxon>
    </lineage>
</organism>
<evidence type="ECO:0000313" key="2">
    <source>
        <dbReference type="EMBL" id="CUU72773.1"/>
    </source>
</evidence>
<dbReference type="Pfam" id="PF03205">
    <property type="entry name" value="MobB"/>
    <property type="match status" value="1"/>
</dbReference>
<dbReference type="InterPro" id="IPR027417">
    <property type="entry name" value="P-loop_NTPase"/>
</dbReference>
<comment type="caution">
    <text evidence="2">The sequence shown here is derived from an EMBL/GenBank/DDBJ whole genome shotgun (WGS) entry which is preliminary data.</text>
</comment>
<evidence type="ECO:0000259" key="1">
    <source>
        <dbReference type="Pfam" id="PF03205"/>
    </source>
</evidence>
<proteinExistence type="predicted"/>
<feature type="domain" description="Molybdopterin-guanine dinucleotide biosynthesis protein B (MobB)" evidence="1">
    <location>
        <begin position="2"/>
        <end position="71"/>
    </location>
</feature>
<dbReference type="Proteomes" id="UP000052237">
    <property type="component" value="Unassembled WGS sequence"/>
</dbReference>
<dbReference type="InterPro" id="IPR004435">
    <property type="entry name" value="MobB_dom"/>
</dbReference>
<dbReference type="GO" id="GO:0005525">
    <property type="term" value="F:GTP binding"/>
    <property type="evidence" value="ECO:0007669"/>
    <property type="project" value="InterPro"/>
</dbReference>